<dbReference type="SUPFAM" id="SSF143422">
    <property type="entry name" value="Transposase IS200-like"/>
    <property type="match status" value="1"/>
</dbReference>
<proteinExistence type="predicted"/>
<keyword evidence="3" id="KW-1185">Reference proteome</keyword>
<comment type="caution">
    <text evidence="2">The sequence shown here is derived from an EMBL/GenBank/DDBJ whole genome shotgun (WGS) entry which is preliminary data.</text>
</comment>
<organism evidence="2 3">
    <name type="scientific">Roseivirga echinicomitans</name>
    <dbReference type="NCBI Taxonomy" id="296218"/>
    <lineage>
        <taxon>Bacteria</taxon>
        <taxon>Pseudomonadati</taxon>
        <taxon>Bacteroidota</taxon>
        <taxon>Cytophagia</taxon>
        <taxon>Cytophagales</taxon>
        <taxon>Roseivirgaceae</taxon>
        <taxon>Roseivirga</taxon>
    </lineage>
</organism>
<dbReference type="AlphaFoldDB" id="A0A150X2L3"/>
<evidence type="ECO:0000313" key="3">
    <source>
        <dbReference type="Proteomes" id="UP000075615"/>
    </source>
</evidence>
<dbReference type="Proteomes" id="UP000075615">
    <property type="component" value="Unassembled WGS sequence"/>
</dbReference>
<dbReference type="InterPro" id="IPR036515">
    <property type="entry name" value="Transposase_17_sf"/>
</dbReference>
<evidence type="ECO:0000313" key="2">
    <source>
        <dbReference type="EMBL" id="KYG72969.1"/>
    </source>
</evidence>
<reference evidence="2 3" key="1">
    <citation type="submission" date="2016-01" db="EMBL/GenBank/DDBJ databases">
        <title>Genome sequencing of Roseivirga echinicomitans KMM 6058.</title>
        <authorList>
            <person name="Selvaratnam C."/>
            <person name="Thevarajoo S."/>
            <person name="Goh K.M."/>
            <person name="Ee R."/>
            <person name="Chan K.-G."/>
            <person name="Chong C.S."/>
        </authorList>
    </citation>
    <scope>NUCLEOTIDE SEQUENCE [LARGE SCALE GENOMIC DNA]</scope>
    <source>
        <strain evidence="2 3">KMM 6058</strain>
    </source>
</reference>
<dbReference type="Pfam" id="PF01797">
    <property type="entry name" value="Y1_Tnp"/>
    <property type="match status" value="1"/>
</dbReference>
<dbReference type="GO" id="GO:0004803">
    <property type="term" value="F:transposase activity"/>
    <property type="evidence" value="ECO:0007669"/>
    <property type="project" value="InterPro"/>
</dbReference>
<gene>
    <name evidence="2" type="ORF">AWN68_09740</name>
</gene>
<name>A0A150X2L3_9BACT</name>
<dbReference type="InterPro" id="IPR052715">
    <property type="entry name" value="RAYT_transposase"/>
</dbReference>
<dbReference type="RefSeq" id="WP_068417833.1">
    <property type="nucleotide sequence ID" value="NZ_LRDB01000050.1"/>
</dbReference>
<dbReference type="InterPro" id="IPR002686">
    <property type="entry name" value="Transposase_17"/>
</dbReference>
<dbReference type="GO" id="GO:0006313">
    <property type="term" value="P:DNA transposition"/>
    <property type="evidence" value="ECO:0007669"/>
    <property type="project" value="InterPro"/>
</dbReference>
<dbReference type="GO" id="GO:0043565">
    <property type="term" value="F:sequence-specific DNA binding"/>
    <property type="evidence" value="ECO:0007669"/>
    <property type="project" value="TreeGrafter"/>
</dbReference>
<dbReference type="PANTHER" id="PTHR36966:SF1">
    <property type="entry name" value="REP-ASSOCIATED TYROSINE TRANSPOSASE"/>
    <property type="match status" value="1"/>
</dbReference>
<dbReference type="SMART" id="SM01321">
    <property type="entry name" value="Y1_Tnp"/>
    <property type="match status" value="1"/>
</dbReference>
<dbReference type="EMBL" id="LRDB01000050">
    <property type="protein sequence ID" value="KYG72969.1"/>
    <property type="molecule type" value="Genomic_DNA"/>
</dbReference>
<feature type="domain" description="Transposase IS200-like" evidence="1">
    <location>
        <begin position="2"/>
        <end position="133"/>
    </location>
</feature>
<protein>
    <submittedName>
        <fullName evidence="2">Transposase</fullName>
    </submittedName>
</protein>
<dbReference type="OrthoDB" id="9788881at2"/>
<sequence>MESYYVQFFTATVLKWKPLFFNDSYKSIIIGSLKFLAEAKRVKIYGFVIMPNHIHIIWQVQKEHKLKNVQRDFMKFTSQQIQKDLRTNNPSLHQEFEVNLKDRKYQIWQRNPLSIDLYSREVIEQKLDYIHNNPVQGKWMLTDEPANYLYSSSSYYEREECRFPFLTHYMEYFGS</sequence>
<dbReference type="PANTHER" id="PTHR36966">
    <property type="entry name" value="REP-ASSOCIATED TYROSINE TRANSPOSASE"/>
    <property type="match status" value="1"/>
</dbReference>
<accession>A0A150X2L3</accession>
<dbReference type="Gene3D" id="3.30.70.1290">
    <property type="entry name" value="Transposase IS200-like"/>
    <property type="match status" value="1"/>
</dbReference>
<dbReference type="NCBIfam" id="NF047646">
    <property type="entry name" value="REP_Tyr_transpos"/>
    <property type="match status" value="1"/>
</dbReference>
<evidence type="ECO:0000259" key="1">
    <source>
        <dbReference type="SMART" id="SM01321"/>
    </source>
</evidence>